<evidence type="ECO:0000313" key="4">
    <source>
        <dbReference type="Proteomes" id="UP000190831"/>
    </source>
</evidence>
<dbReference type="OMA" id="RQTNPMP"/>
<protein>
    <submittedName>
        <fullName evidence="3">LAFE_0C03752g1_1</fullName>
    </submittedName>
</protein>
<sequence>MTLAQTITKMSLKVLYTVDNETNTYLTRSKAPLEVRVGQVPSPSNESTQLSIGMIELHHVLHEMCNSSPELFAPNVDHCMDYNVYCRDVCEAEEPFVSYGLLSKLRQASHLSEPTEEAQDEECAVVVGRVCSNFSALFRSKSSAGTADEFSSTTKSSPQTLEIKLRLSSVATASSSRRASISNSSKKPVSAEGKQNGMPPKKPFKTQLQKSQMTSKRQTNPRPAPKAVRTQSLPIWNQNRNPQFVLPANSIAHRIYLADRMTKESETGKETTADKKPVIFQINSLQNDNTVQKTKVDDSISKRFDFINKKKMKPVKPSNRKMISKSKASSAKKGRTDSITTIETPLSTSTIQTSTFALPKAAGITPSEFKILPEESVMEEILGTQRIRGGDFFEFHQEKPEDMDNKENIPPRPMSLSSRFEDLLEIDLPDLKTPNDIEKFSTNAKEDDTMDWFNSLFGSPLTTQKEDPQTCNTLPIEEEDHDTNRTITSDIDRTSPIDTLSMPLLELDHQKQKSGNRATLSCKDQLRRLPLLSKTSKREEDEDEDATSSVKQYSTSPRPNNQQFGTKRPPPVPSSPIEDEEYLDEITKQRLKKRKTMPSSPTSMFPYREDVDGDEGTNHGNTSINEEFSFRNECGLENVDSTPATQYRSSDLDHVKLGDDNSVGNK</sequence>
<feature type="region of interest" description="Disordered" evidence="1">
    <location>
        <begin position="474"/>
        <end position="496"/>
    </location>
</feature>
<dbReference type="InterPro" id="IPR042403">
    <property type="entry name" value="Spt21/Ams2"/>
</dbReference>
<proteinExistence type="predicted"/>
<feature type="region of interest" description="Disordered" evidence="1">
    <location>
        <begin position="174"/>
        <end position="235"/>
    </location>
</feature>
<reference evidence="3 4" key="1">
    <citation type="submission" date="2016-03" db="EMBL/GenBank/DDBJ databases">
        <authorList>
            <person name="Devillers H."/>
        </authorList>
    </citation>
    <scope>NUCLEOTIDE SEQUENCE [LARGE SCALE GENOMIC DNA]</scope>
    <source>
        <strain evidence="3">CBS 6772</strain>
    </source>
</reference>
<dbReference type="GO" id="GO:0000183">
    <property type="term" value="P:rDNA heterochromatin formation"/>
    <property type="evidence" value="ECO:0007669"/>
    <property type="project" value="TreeGrafter"/>
</dbReference>
<dbReference type="Pfam" id="PF25823">
    <property type="entry name" value="Ams2-SPT21_N"/>
    <property type="match status" value="1"/>
</dbReference>
<feature type="domain" description="Ams2/SPT21 N-terminal" evidence="2">
    <location>
        <begin position="6"/>
        <end position="142"/>
    </location>
</feature>
<feature type="compositionally biased region" description="Low complexity" evidence="1">
    <location>
        <begin position="174"/>
        <end position="185"/>
    </location>
</feature>
<feature type="region of interest" description="Disordered" evidence="1">
    <location>
        <begin position="313"/>
        <end position="337"/>
    </location>
</feature>
<name>A0A1G4M9P3_LACFM</name>
<feature type="compositionally biased region" description="Polar residues" evidence="1">
    <location>
        <begin position="547"/>
        <end position="565"/>
    </location>
</feature>
<dbReference type="EMBL" id="LT598485">
    <property type="protein sequence ID" value="SCW00418.1"/>
    <property type="molecule type" value="Genomic_DNA"/>
</dbReference>
<keyword evidence="4" id="KW-1185">Reference proteome</keyword>
<feature type="compositionally biased region" description="Polar residues" evidence="1">
    <location>
        <begin position="206"/>
        <end position="221"/>
    </location>
</feature>
<evidence type="ECO:0000256" key="1">
    <source>
        <dbReference type="SAM" id="MobiDB-lite"/>
    </source>
</evidence>
<dbReference type="InterPro" id="IPR057725">
    <property type="entry name" value="Ams2-SPT21_N"/>
</dbReference>
<feature type="compositionally biased region" description="Polar residues" evidence="1">
    <location>
        <begin position="639"/>
        <end position="649"/>
    </location>
</feature>
<evidence type="ECO:0000259" key="2">
    <source>
        <dbReference type="Pfam" id="PF25823"/>
    </source>
</evidence>
<accession>A0A1G4M9P3</accession>
<organism evidence="3 4">
    <name type="scientific">Lachancea fermentati</name>
    <name type="common">Zygosaccharomyces fermentati</name>
    <dbReference type="NCBI Taxonomy" id="4955"/>
    <lineage>
        <taxon>Eukaryota</taxon>
        <taxon>Fungi</taxon>
        <taxon>Dikarya</taxon>
        <taxon>Ascomycota</taxon>
        <taxon>Saccharomycotina</taxon>
        <taxon>Saccharomycetes</taxon>
        <taxon>Saccharomycetales</taxon>
        <taxon>Saccharomycetaceae</taxon>
        <taxon>Lachancea</taxon>
    </lineage>
</organism>
<dbReference type="Proteomes" id="UP000190831">
    <property type="component" value="Chromosome C"/>
</dbReference>
<evidence type="ECO:0000313" key="3">
    <source>
        <dbReference type="EMBL" id="SCW00418.1"/>
    </source>
</evidence>
<dbReference type="AlphaFoldDB" id="A0A1G4M9P3"/>
<dbReference type="GO" id="GO:0030466">
    <property type="term" value="P:silent mating-type cassette heterochromatin formation"/>
    <property type="evidence" value="ECO:0007669"/>
    <property type="project" value="TreeGrafter"/>
</dbReference>
<gene>
    <name evidence="3" type="ORF">LAFE_0C03752G</name>
</gene>
<feature type="region of interest" description="Disordered" evidence="1">
    <location>
        <begin position="531"/>
        <end position="666"/>
    </location>
</feature>
<dbReference type="PANTHER" id="PTHR39147:SF1">
    <property type="entry name" value="PROTEIN SPT21"/>
    <property type="match status" value="1"/>
</dbReference>
<dbReference type="OrthoDB" id="3199820at2759"/>
<dbReference type="PANTHER" id="PTHR39147">
    <property type="entry name" value="PROTEIN SPT21"/>
    <property type="match status" value="1"/>
</dbReference>
<feature type="compositionally biased region" description="Basic residues" evidence="1">
    <location>
        <begin position="313"/>
        <end position="324"/>
    </location>
</feature>
<feature type="compositionally biased region" description="Basic and acidic residues" evidence="1">
    <location>
        <begin position="650"/>
        <end position="659"/>
    </location>
</feature>
<dbReference type="GO" id="GO:0006357">
    <property type="term" value="P:regulation of transcription by RNA polymerase II"/>
    <property type="evidence" value="ECO:0007669"/>
    <property type="project" value="TreeGrafter"/>
</dbReference>